<dbReference type="AlphaFoldDB" id="A0A0P1G2L7"/>
<evidence type="ECO:0000313" key="1">
    <source>
        <dbReference type="EMBL" id="CUH67521.1"/>
    </source>
</evidence>
<dbReference type="STRING" id="53501.SAMN04488043_101203"/>
<reference evidence="1 2" key="1">
    <citation type="submission" date="2015-09" db="EMBL/GenBank/DDBJ databases">
        <authorList>
            <consortium name="Swine Surveillance"/>
        </authorList>
    </citation>
    <scope>NUCLEOTIDE SEQUENCE [LARGE SCALE GENOMIC DNA]</scope>
    <source>
        <strain evidence="1 2">CECT 4357</strain>
    </source>
</reference>
<dbReference type="Gene3D" id="1.25.40.10">
    <property type="entry name" value="Tetratricopeptide repeat domain"/>
    <property type="match status" value="1"/>
</dbReference>
<accession>A0A0P1G2L7</accession>
<dbReference type="SMART" id="SM00671">
    <property type="entry name" value="SEL1"/>
    <property type="match status" value="4"/>
</dbReference>
<keyword evidence="2" id="KW-1185">Reference proteome</keyword>
<dbReference type="Proteomes" id="UP000051587">
    <property type="component" value="Unassembled WGS sequence"/>
</dbReference>
<dbReference type="InterPro" id="IPR050767">
    <property type="entry name" value="Sel1_AlgK"/>
</dbReference>
<dbReference type="GO" id="GO:0036503">
    <property type="term" value="P:ERAD pathway"/>
    <property type="evidence" value="ECO:0007669"/>
    <property type="project" value="TreeGrafter"/>
</dbReference>
<dbReference type="PANTHER" id="PTHR11102">
    <property type="entry name" value="SEL-1-LIKE PROTEIN"/>
    <property type="match status" value="1"/>
</dbReference>
<organism evidence="1 2">
    <name type="scientific">Thalassovita gelatinovora</name>
    <name type="common">Thalassobius gelatinovorus</name>
    <dbReference type="NCBI Taxonomy" id="53501"/>
    <lineage>
        <taxon>Bacteria</taxon>
        <taxon>Pseudomonadati</taxon>
        <taxon>Pseudomonadota</taxon>
        <taxon>Alphaproteobacteria</taxon>
        <taxon>Rhodobacterales</taxon>
        <taxon>Roseobacteraceae</taxon>
        <taxon>Thalassovita</taxon>
    </lineage>
</organism>
<name>A0A0P1G2L7_THAGE</name>
<dbReference type="EMBL" id="CYSA01000026">
    <property type="protein sequence ID" value="CUH67521.1"/>
    <property type="molecule type" value="Genomic_DNA"/>
</dbReference>
<proteinExistence type="predicted"/>
<gene>
    <name evidence="1" type="ORF">TG4357_03057</name>
</gene>
<dbReference type="InterPro" id="IPR011990">
    <property type="entry name" value="TPR-like_helical_dom_sf"/>
</dbReference>
<protein>
    <submittedName>
        <fullName evidence="1">Sel1 repeat</fullName>
    </submittedName>
</protein>
<dbReference type="PANTHER" id="PTHR11102:SF147">
    <property type="entry name" value="SEL1L ADAPTOR SUBUNIT OF ERAD E3 UBIQUITIN LIGASE"/>
    <property type="match status" value="1"/>
</dbReference>
<sequence length="476" mass="50581">MISILRGISLTGKKGVSATLLWVTTAIFIGSAPVPVSAAPSQAVVQADKTLWTDTATETDLEQARQALETAAAQGDVDAQQVLGVHLLNGWVLEKDVPQAIALLDQAAQSGVATAQLELGQAYLWGTEIPADAAKAQDLLNAAAAQNNPDAMRVLGEQLIGGWALPRDVGRGRPLLEAAIAGGDDKAMVALGKLLLYGQGVAQDHAEAMNLFEAAAAKGNGSGLAAYGDMLMWGQRSPKTAEAVLNRAGELGVGEAWVTLAHGAMYGYLGGGRVSRAKFDGYAEKARQAGEEDIVVLEATRNMWGINMRASGPETIARLRTAADAENAAAAKFLIELLRDGNGLNLLRRRADARAALETYADLLTLNERAQFALTIDAATAVGPAAFAAVADAYFARPELKSRWFGTQILKANENVAYFILQKQLKDDGLYGGRVNGYATRLTLRAAYRACLELDRPERCRDNVMRPDVIGDLLAR</sequence>
<evidence type="ECO:0000313" key="2">
    <source>
        <dbReference type="Proteomes" id="UP000051587"/>
    </source>
</evidence>
<dbReference type="SUPFAM" id="SSF81901">
    <property type="entry name" value="HCP-like"/>
    <property type="match status" value="1"/>
</dbReference>
<dbReference type="Pfam" id="PF08238">
    <property type="entry name" value="Sel1"/>
    <property type="match status" value="3"/>
</dbReference>
<dbReference type="InterPro" id="IPR006597">
    <property type="entry name" value="Sel1-like"/>
</dbReference>